<dbReference type="EMBL" id="AP014800">
    <property type="protein sequence ID" value="BAQ67417.1"/>
    <property type="molecule type" value="Genomic_DNA"/>
</dbReference>
<dbReference type="eggNOG" id="COG3427">
    <property type="taxonomic scope" value="Bacteria"/>
</dbReference>
<evidence type="ECO:0000313" key="2">
    <source>
        <dbReference type="Proteomes" id="UP000064912"/>
    </source>
</evidence>
<sequence length="154" mass="16584">MILTCQEDISAPIERVFSRLTDFTRFERAIETRGGDVTRHAGPSDTPVPGMAWTIRLHFHGAHREIEAELTDYAPPSAMCLGAASSGLGAEGRIELAALAEELTRLSVAIDLGPKTLGGRVLMQTLKLARGKLAEEMEAGLARFARRIEAEAAG</sequence>
<dbReference type="InterPro" id="IPR019587">
    <property type="entry name" value="Polyketide_cyclase/dehydratase"/>
</dbReference>
<name>A0A0D6AX19_RHOSU</name>
<accession>A0A0D6AX19</accession>
<dbReference type="Pfam" id="PF10604">
    <property type="entry name" value="Polyketide_cyc2"/>
    <property type="match status" value="1"/>
</dbReference>
<gene>
    <name evidence="1" type="ORF">NHU_00246</name>
</gene>
<protein>
    <recommendedName>
        <fullName evidence="3">SRPBCC family protein</fullName>
    </recommendedName>
</protein>
<dbReference type="AlphaFoldDB" id="A0A0D6AX19"/>
<organism evidence="1 2">
    <name type="scientific">Rhodovulum sulfidophilum</name>
    <name type="common">Rhodobacter sulfidophilus</name>
    <dbReference type="NCBI Taxonomy" id="35806"/>
    <lineage>
        <taxon>Bacteria</taxon>
        <taxon>Pseudomonadati</taxon>
        <taxon>Pseudomonadota</taxon>
        <taxon>Alphaproteobacteria</taxon>
        <taxon>Rhodobacterales</taxon>
        <taxon>Paracoccaceae</taxon>
        <taxon>Rhodovulum</taxon>
    </lineage>
</organism>
<reference evidence="1 2" key="1">
    <citation type="submission" date="2015-02" db="EMBL/GenBank/DDBJ databases">
        <title>Genome sequene of Rhodovulum sulfidophilum DSM 2351.</title>
        <authorList>
            <person name="Nagao N."/>
        </authorList>
    </citation>
    <scope>NUCLEOTIDE SEQUENCE [LARGE SCALE GENOMIC DNA]</scope>
    <source>
        <strain evidence="1 2">DSM 2351</strain>
    </source>
</reference>
<proteinExistence type="predicted"/>
<dbReference type="PATRIC" id="fig|35806.4.peg.251"/>
<evidence type="ECO:0008006" key="3">
    <source>
        <dbReference type="Google" id="ProtNLM"/>
    </source>
</evidence>
<dbReference type="InterPro" id="IPR023393">
    <property type="entry name" value="START-like_dom_sf"/>
</dbReference>
<dbReference type="Gene3D" id="3.30.530.20">
    <property type="match status" value="1"/>
</dbReference>
<dbReference type="SUPFAM" id="SSF55961">
    <property type="entry name" value="Bet v1-like"/>
    <property type="match status" value="1"/>
</dbReference>
<dbReference type="KEGG" id="rsu:NHU_00246"/>
<evidence type="ECO:0000313" key="1">
    <source>
        <dbReference type="EMBL" id="BAQ67417.1"/>
    </source>
</evidence>
<dbReference type="Proteomes" id="UP000064912">
    <property type="component" value="Chromosome"/>
</dbReference>